<comment type="caution">
    <text evidence="2">The sequence shown here is derived from an EMBL/GenBank/DDBJ whole genome shotgun (WGS) entry which is preliminary data.</text>
</comment>
<evidence type="ECO:0000313" key="3">
    <source>
        <dbReference type="Proteomes" id="UP000822688"/>
    </source>
</evidence>
<proteinExistence type="predicted"/>
<sequence length="156" mass="16935">MPVVSSSAPAVQMAPAPADLGNRSTNVHHHSDMAKATHMRRRQHNHLQGSSPSEPEALLPSNRTAGSTSPTLSVVAGGPAPTRTMQSPSSPSGQKQRQITTCGRSRSKYTANPEVWSDYDISLPLRQVVLVSLVDKITYSYTYMDTDVLDNAWDYA</sequence>
<dbReference type="EMBL" id="CM026431">
    <property type="protein sequence ID" value="KAG0558864.1"/>
    <property type="molecule type" value="Genomic_DNA"/>
</dbReference>
<protein>
    <submittedName>
        <fullName evidence="2">Uncharacterized protein</fullName>
    </submittedName>
</protein>
<evidence type="ECO:0000313" key="2">
    <source>
        <dbReference type="EMBL" id="KAG0558864.1"/>
    </source>
</evidence>
<organism evidence="2 3">
    <name type="scientific">Ceratodon purpureus</name>
    <name type="common">Fire moss</name>
    <name type="synonym">Dicranum purpureum</name>
    <dbReference type="NCBI Taxonomy" id="3225"/>
    <lineage>
        <taxon>Eukaryota</taxon>
        <taxon>Viridiplantae</taxon>
        <taxon>Streptophyta</taxon>
        <taxon>Embryophyta</taxon>
        <taxon>Bryophyta</taxon>
        <taxon>Bryophytina</taxon>
        <taxon>Bryopsida</taxon>
        <taxon>Dicranidae</taxon>
        <taxon>Pseudoditrichales</taxon>
        <taxon>Ditrichaceae</taxon>
        <taxon>Ceratodon</taxon>
    </lineage>
</organism>
<name>A0A8T0GKV7_CERPU</name>
<feature type="compositionally biased region" description="Low complexity" evidence="1">
    <location>
        <begin position="50"/>
        <end position="61"/>
    </location>
</feature>
<keyword evidence="3" id="KW-1185">Reference proteome</keyword>
<feature type="compositionally biased region" description="Polar residues" evidence="1">
    <location>
        <begin position="62"/>
        <end position="72"/>
    </location>
</feature>
<reference evidence="2" key="1">
    <citation type="submission" date="2020-06" db="EMBL/GenBank/DDBJ databases">
        <title>WGS assembly of Ceratodon purpureus strain R40.</title>
        <authorList>
            <person name="Carey S.B."/>
            <person name="Jenkins J."/>
            <person name="Shu S."/>
            <person name="Lovell J.T."/>
            <person name="Sreedasyam A."/>
            <person name="Maumus F."/>
            <person name="Tiley G.P."/>
            <person name="Fernandez-Pozo N."/>
            <person name="Barry K."/>
            <person name="Chen C."/>
            <person name="Wang M."/>
            <person name="Lipzen A."/>
            <person name="Daum C."/>
            <person name="Saski C.A."/>
            <person name="Payton A.C."/>
            <person name="Mcbreen J.C."/>
            <person name="Conrad R.E."/>
            <person name="Kollar L.M."/>
            <person name="Olsson S."/>
            <person name="Huttunen S."/>
            <person name="Landis J.B."/>
            <person name="Wickett N.J."/>
            <person name="Johnson M.G."/>
            <person name="Rensing S.A."/>
            <person name="Grimwood J."/>
            <person name="Schmutz J."/>
            <person name="Mcdaniel S.F."/>
        </authorList>
    </citation>
    <scope>NUCLEOTIDE SEQUENCE</scope>
    <source>
        <strain evidence="2">R40</strain>
    </source>
</reference>
<feature type="compositionally biased region" description="Polar residues" evidence="1">
    <location>
        <begin position="83"/>
        <end position="106"/>
    </location>
</feature>
<gene>
    <name evidence="2" type="ORF">KC19_10G060000</name>
</gene>
<accession>A0A8T0GKV7</accession>
<dbReference type="Proteomes" id="UP000822688">
    <property type="component" value="Chromosome 10"/>
</dbReference>
<dbReference type="AlphaFoldDB" id="A0A8T0GKV7"/>
<evidence type="ECO:0000256" key="1">
    <source>
        <dbReference type="SAM" id="MobiDB-lite"/>
    </source>
</evidence>
<feature type="region of interest" description="Disordered" evidence="1">
    <location>
        <begin position="1"/>
        <end position="106"/>
    </location>
</feature>